<sequence>MCLATDYNVEGMAGCHTFLMSWIYYRLSFWEPDVVALYSFPLATRWAGKKGHNDYAEQSGWVSGTTYASPLSSSISSSSKVSTIPSTLPCGDPTRLEGEVRA</sequence>
<evidence type="ECO:0008006" key="4">
    <source>
        <dbReference type="Google" id="ProtNLM"/>
    </source>
</evidence>
<keyword evidence="3" id="KW-1185">Reference proteome</keyword>
<evidence type="ECO:0000256" key="1">
    <source>
        <dbReference type="SAM" id="MobiDB-lite"/>
    </source>
</evidence>
<dbReference type="EMBL" id="SDMP01000003">
    <property type="protein sequence ID" value="RYR64671.1"/>
    <property type="molecule type" value="Genomic_DNA"/>
</dbReference>
<proteinExistence type="predicted"/>
<feature type="compositionally biased region" description="Low complexity" evidence="1">
    <location>
        <begin position="73"/>
        <end position="88"/>
    </location>
</feature>
<gene>
    <name evidence="2" type="ORF">Ahy_A03g010738</name>
</gene>
<evidence type="ECO:0000313" key="3">
    <source>
        <dbReference type="Proteomes" id="UP000289738"/>
    </source>
</evidence>
<feature type="region of interest" description="Disordered" evidence="1">
    <location>
        <begin position="73"/>
        <end position="102"/>
    </location>
</feature>
<accession>A0A445DNE5</accession>
<dbReference type="Proteomes" id="UP000289738">
    <property type="component" value="Chromosome A03"/>
</dbReference>
<comment type="caution">
    <text evidence="2">The sequence shown here is derived from an EMBL/GenBank/DDBJ whole genome shotgun (WGS) entry which is preliminary data.</text>
</comment>
<protein>
    <recommendedName>
        <fullName evidence="4">Aminotransferase-like plant mobile domain-containing protein</fullName>
    </recommendedName>
</protein>
<reference evidence="2 3" key="1">
    <citation type="submission" date="2019-01" db="EMBL/GenBank/DDBJ databases">
        <title>Sequencing of cultivated peanut Arachis hypogaea provides insights into genome evolution and oil improvement.</title>
        <authorList>
            <person name="Chen X."/>
        </authorList>
    </citation>
    <scope>NUCLEOTIDE SEQUENCE [LARGE SCALE GENOMIC DNA]</scope>
    <source>
        <strain evidence="3">cv. Fuhuasheng</strain>
        <tissue evidence="2">Leaves</tissue>
    </source>
</reference>
<organism evidence="2 3">
    <name type="scientific">Arachis hypogaea</name>
    <name type="common">Peanut</name>
    <dbReference type="NCBI Taxonomy" id="3818"/>
    <lineage>
        <taxon>Eukaryota</taxon>
        <taxon>Viridiplantae</taxon>
        <taxon>Streptophyta</taxon>
        <taxon>Embryophyta</taxon>
        <taxon>Tracheophyta</taxon>
        <taxon>Spermatophyta</taxon>
        <taxon>Magnoliopsida</taxon>
        <taxon>eudicotyledons</taxon>
        <taxon>Gunneridae</taxon>
        <taxon>Pentapetalae</taxon>
        <taxon>rosids</taxon>
        <taxon>fabids</taxon>
        <taxon>Fabales</taxon>
        <taxon>Fabaceae</taxon>
        <taxon>Papilionoideae</taxon>
        <taxon>50 kb inversion clade</taxon>
        <taxon>dalbergioids sensu lato</taxon>
        <taxon>Dalbergieae</taxon>
        <taxon>Pterocarpus clade</taxon>
        <taxon>Arachis</taxon>
    </lineage>
</organism>
<name>A0A445DNE5_ARAHY</name>
<evidence type="ECO:0000313" key="2">
    <source>
        <dbReference type="EMBL" id="RYR64671.1"/>
    </source>
</evidence>
<dbReference type="AlphaFoldDB" id="A0A445DNE5"/>